<dbReference type="RefSeq" id="XP_017896429.1">
    <property type="nucleotide sequence ID" value="XM_018040940.1"/>
</dbReference>
<dbReference type="OrthoDB" id="431929at2759"/>
<dbReference type="Proteomes" id="UP000291000">
    <property type="component" value="Chromosome 25"/>
</dbReference>
<feature type="domain" description="AN1-type" evidence="6">
    <location>
        <begin position="152"/>
        <end position="187"/>
    </location>
</feature>
<evidence type="ECO:0000259" key="6">
    <source>
        <dbReference type="Pfam" id="PF01428"/>
    </source>
</evidence>
<dbReference type="Bgee" id="ENSCHIG00000010232">
    <property type="expression patterns" value="Expressed in fallopian tube and 16 other cell types or tissues"/>
</dbReference>
<dbReference type="GO" id="GO:0008270">
    <property type="term" value="F:zinc ion binding"/>
    <property type="evidence" value="ECO:0007669"/>
    <property type="project" value="UniProtKB-KW"/>
</dbReference>
<reference evidence="8" key="2">
    <citation type="submission" date="2025-08" db="UniProtKB">
        <authorList>
            <consortium name="Ensembl"/>
        </authorList>
    </citation>
    <scope>IDENTIFICATION</scope>
</reference>
<name>A0A452E2Y7_CAPHI</name>
<feature type="compositionally biased region" description="Low complexity" evidence="5">
    <location>
        <begin position="41"/>
        <end position="55"/>
    </location>
</feature>
<reference evidence="8" key="3">
    <citation type="submission" date="2025-09" db="UniProtKB">
        <authorList>
            <consortium name="Ensembl"/>
        </authorList>
    </citation>
    <scope>IDENTIFICATION</scope>
</reference>
<dbReference type="AlphaFoldDB" id="A0A452E2Y7"/>
<feature type="domain" description="ZFAND2A/B-like C2H2 zinc finger" evidence="7">
    <location>
        <begin position="105"/>
        <end position="143"/>
    </location>
</feature>
<evidence type="ECO:0000313" key="8">
    <source>
        <dbReference type="Ensembl" id="ENSCHIP00000006359.1"/>
    </source>
</evidence>
<keyword evidence="4" id="KW-0862">Zinc</keyword>
<feature type="compositionally biased region" description="Gly residues" evidence="5">
    <location>
        <begin position="56"/>
        <end position="69"/>
    </location>
</feature>
<dbReference type="Ensembl" id="ENSCHIT00000014078.1">
    <property type="protein sequence ID" value="ENSCHIP00000006359.1"/>
    <property type="gene ID" value="ENSCHIG00000010232.1"/>
</dbReference>
<evidence type="ECO:0000259" key="7">
    <source>
        <dbReference type="Pfam" id="PF25403"/>
    </source>
</evidence>
<organism evidence="8 9">
    <name type="scientific">Capra hircus</name>
    <name type="common">Goat</name>
    <dbReference type="NCBI Taxonomy" id="9925"/>
    <lineage>
        <taxon>Eukaryota</taxon>
        <taxon>Metazoa</taxon>
        <taxon>Chordata</taxon>
        <taxon>Craniata</taxon>
        <taxon>Vertebrata</taxon>
        <taxon>Euteleostomi</taxon>
        <taxon>Mammalia</taxon>
        <taxon>Eutheria</taxon>
        <taxon>Laurasiatheria</taxon>
        <taxon>Artiodactyla</taxon>
        <taxon>Ruminantia</taxon>
        <taxon>Pecora</taxon>
        <taxon>Bovidae</taxon>
        <taxon>Caprinae</taxon>
        <taxon>Capra</taxon>
    </lineage>
</organism>
<dbReference type="GO" id="GO:0043161">
    <property type="term" value="P:proteasome-mediated ubiquitin-dependent protein catabolic process"/>
    <property type="evidence" value="ECO:0007669"/>
    <property type="project" value="TreeGrafter"/>
</dbReference>
<dbReference type="Gene3D" id="4.10.1110.10">
    <property type="entry name" value="AN1-like Zinc finger"/>
    <property type="match status" value="1"/>
</dbReference>
<dbReference type="SUPFAM" id="SSF118310">
    <property type="entry name" value="AN1-like Zinc finger"/>
    <property type="match status" value="1"/>
</dbReference>
<proteinExistence type="predicted"/>
<evidence type="ECO:0000313" key="9">
    <source>
        <dbReference type="Proteomes" id="UP000291000"/>
    </source>
</evidence>
<dbReference type="GO" id="GO:0005783">
    <property type="term" value="C:endoplasmic reticulum"/>
    <property type="evidence" value="ECO:0007669"/>
    <property type="project" value="TreeGrafter"/>
</dbReference>
<evidence type="ECO:0000256" key="2">
    <source>
        <dbReference type="ARBA" id="ARBA00022737"/>
    </source>
</evidence>
<keyword evidence="2" id="KW-0677">Repeat</keyword>
<dbReference type="STRING" id="9925.ENSCHIP00000006359"/>
<gene>
    <name evidence="8" type="primary">ZFAND2A</name>
</gene>
<dbReference type="RefSeq" id="XP_017896430.1">
    <property type="nucleotide sequence ID" value="XM_018040941.1"/>
</dbReference>
<reference evidence="8 9" key="1">
    <citation type="submission" date="2016-04" db="EMBL/GenBank/DDBJ databases">
        <title>Polished mammalian reference genomes with single-molecule sequencing and chromosome conformation capture applied to the Capra hircus genome.</title>
        <authorList>
            <person name="Bickhart D.M."/>
            <person name="Koren S."/>
            <person name="Rosen B."/>
            <person name="Hastie A."/>
            <person name="Liachko I."/>
            <person name="Sullivan S.T."/>
            <person name="Burton J."/>
            <person name="Sayre B.L."/>
            <person name="Huson H.J."/>
            <person name="Lee J."/>
            <person name="Lam E."/>
            <person name="Kelley C.M."/>
            <person name="Hutchison J.L."/>
            <person name="Zhou Y."/>
            <person name="Sun J."/>
            <person name="Crisa A."/>
            <person name="Schwartz J.C."/>
            <person name="Hammond J.A."/>
            <person name="Schroeder S.G."/>
            <person name="Liu G.E."/>
            <person name="Dunham M."/>
            <person name="Shendure J."/>
            <person name="Sonstegard T.S."/>
            <person name="Phillippy A.M."/>
            <person name="Van Tassell C.P."/>
            <person name="Smith T.P."/>
        </authorList>
    </citation>
    <scope>NUCLEOTIDE SEQUENCE [LARGE SCALE GENOMIC DNA]</scope>
</reference>
<dbReference type="Pfam" id="PF25403">
    <property type="entry name" value="zf-C2H2_ZFAND2"/>
    <property type="match status" value="1"/>
</dbReference>
<protein>
    <submittedName>
        <fullName evidence="8">Zinc finger AN1-type containing 2A</fullName>
    </submittedName>
</protein>
<dbReference type="InterPro" id="IPR035896">
    <property type="entry name" value="AN1-like_Znf"/>
</dbReference>
<feature type="region of interest" description="Disordered" evidence="5">
    <location>
        <begin position="32"/>
        <end position="105"/>
    </location>
</feature>
<dbReference type="PANTHER" id="PTHR14677:SF11">
    <property type="entry name" value="AN1-TYPE ZINC FINGER PROTEIN 2A"/>
    <property type="match status" value="1"/>
</dbReference>
<dbReference type="InterPro" id="IPR057357">
    <property type="entry name" value="Znf-C2H2_ZFAND2A/B"/>
</dbReference>
<keyword evidence="3" id="KW-0863">Zinc-finger</keyword>
<dbReference type="PANTHER" id="PTHR14677">
    <property type="entry name" value="ARSENITE INDUCUBLE RNA ASSOCIATED PROTEIN AIP-1-RELATED"/>
    <property type="match status" value="1"/>
</dbReference>
<evidence type="ECO:0000256" key="4">
    <source>
        <dbReference type="ARBA" id="ARBA00022833"/>
    </source>
</evidence>
<keyword evidence="9" id="KW-1185">Reference proteome</keyword>
<keyword evidence="1" id="KW-0479">Metal-binding</keyword>
<dbReference type="CTD" id="90637"/>
<evidence type="ECO:0000256" key="3">
    <source>
        <dbReference type="ARBA" id="ARBA00022771"/>
    </source>
</evidence>
<evidence type="ECO:0000256" key="1">
    <source>
        <dbReference type="ARBA" id="ARBA00022723"/>
    </source>
</evidence>
<sequence>MARRPRAARPLLGGRGPAALVARALVSASLGLGRRGRRRTGGSSSRAPPPSTLLGGCPGLLQGPGGGPAGLQTSDGSAPVSRHTGALAPRTHRRQRDHGGTEDGRVLVCPPCNGPVPVRRGESPDVAVGAHVDGDCRRPPGQETAKVFTSRCSREGCRREILRAACEECRGSLCLQHRRPLDHGCARRGHPGSLAG</sequence>
<accession>A0A452E2Y7</accession>
<dbReference type="Pfam" id="PF01428">
    <property type="entry name" value="zf-AN1"/>
    <property type="match status" value="1"/>
</dbReference>
<dbReference type="GeneTree" id="ENSGT00940000161571"/>
<dbReference type="InterPro" id="IPR000058">
    <property type="entry name" value="Znf_AN1"/>
</dbReference>
<dbReference type="EMBL" id="LWLT01000031">
    <property type="status" value="NOT_ANNOTATED_CDS"/>
    <property type="molecule type" value="Genomic_DNA"/>
</dbReference>
<dbReference type="GeneID" id="102171397"/>
<evidence type="ECO:0000256" key="5">
    <source>
        <dbReference type="SAM" id="MobiDB-lite"/>
    </source>
</evidence>
<dbReference type="GO" id="GO:0045047">
    <property type="term" value="P:protein targeting to ER"/>
    <property type="evidence" value="ECO:0007669"/>
    <property type="project" value="TreeGrafter"/>
</dbReference>